<evidence type="ECO:0000313" key="2">
    <source>
        <dbReference type="Proteomes" id="UP000595703"/>
    </source>
</evidence>
<gene>
    <name evidence="1" type="ORF">RVR_5431</name>
</gene>
<name>A0A7U3UUG5_9ACTN</name>
<reference evidence="1 2" key="4">
    <citation type="journal article" date="2020" name="Sci. Rep.">
        <title>beta-carboline chemical signals induce reveromycin production through a LuxR family regulator in Streptomyces sp. SN-593.</title>
        <authorList>
            <person name="Panthee S."/>
            <person name="Kito N."/>
            <person name="Hayashi T."/>
            <person name="Shimizu T."/>
            <person name="Ishikawa J."/>
            <person name="Hamamoto H."/>
            <person name="Osada H."/>
            <person name="Takahashi S."/>
        </authorList>
    </citation>
    <scope>NUCLEOTIDE SEQUENCE [LARGE SCALE GENOMIC DNA]</scope>
    <source>
        <strain evidence="1 2">SN-593</strain>
    </source>
</reference>
<proteinExistence type="predicted"/>
<dbReference type="EMBL" id="AP018365">
    <property type="protein sequence ID" value="BBA98993.1"/>
    <property type="molecule type" value="Genomic_DNA"/>
</dbReference>
<dbReference type="Proteomes" id="UP000595703">
    <property type="component" value="Chromosome"/>
</dbReference>
<reference evidence="1 2" key="1">
    <citation type="journal article" date="2010" name="J. Bacteriol.">
        <title>Biochemical characterization of a novel indole prenyltransferase from Streptomyces sp. SN-593.</title>
        <authorList>
            <person name="Takahashi S."/>
            <person name="Takagi H."/>
            <person name="Toyoda A."/>
            <person name="Uramoto M."/>
            <person name="Nogawa T."/>
            <person name="Ueki M."/>
            <person name="Sakaki Y."/>
            <person name="Osada H."/>
        </authorList>
    </citation>
    <scope>NUCLEOTIDE SEQUENCE [LARGE SCALE GENOMIC DNA]</scope>
    <source>
        <strain evidence="1 2">SN-593</strain>
    </source>
</reference>
<reference evidence="1 2" key="3">
    <citation type="journal article" date="2011" name="Nat. Chem. Biol.">
        <title>Reveromycin A biosynthesis uses RevG and RevJ for stereospecific spiroacetal formation.</title>
        <authorList>
            <person name="Takahashi S."/>
            <person name="Toyoda A."/>
            <person name="Sekiyama Y."/>
            <person name="Takagi H."/>
            <person name="Nogawa T."/>
            <person name="Uramoto M."/>
            <person name="Suzuki R."/>
            <person name="Koshino H."/>
            <person name="Kumano T."/>
            <person name="Panthee S."/>
            <person name="Dairi T."/>
            <person name="Ishikawa J."/>
            <person name="Ikeda H."/>
            <person name="Sakaki Y."/>
            <person name="Osada H."/>
        </authorList>
    </citation>
    <scope>NUCLEOTIDE SEQUENCE [LARGE SCALE GENOMIC DNA]</scope>
    <source>
        <strain evidence="1 2">SN-593</strain>
    </source>
</reference>
<reference evidence="1 2" key="2">
    <citation type="journal article" date="2011" name="J. Antibiot.">
        <title>Furaquinocins I and J: novel polyketide isoprenoid hybrid compounds from Streptomyces reveromyceticus SN-593.</title>
        <authorList>
            <person name="Panthee S."/>
            <person name="Takahashi S."/>
            <person name="Takagi H."/>
            <person name="Nogawa T."/>
            <person name="Oowada E."/>
            <person name="Uramoto M."/>
            <person name="Osada H."/>
        </authorList>
    </citation>
    <scope>NUCLEOTIDE SEQUENCE [LARGE SCALE GENOMIC DNA]</scope>
    <source>
        <strain evidence="1 2">SN-593</strain>
    </source>
</reference>
<keyword evidence="2" id="KW-1185">Reference proteome</keyword>
<protein>
    <submittedName>
        <fullName evidence="1">Uncharacterized protein</fullName>
    </submittedName>
</protein>
<dbReference type="AlphaFoldDB" id="A0A7U3UUG5"/>
<accession>A0A7U3UUG5</accession>
<dbReference type="KEGG" id="arev:RVR_5431"/>
<sequence length="142" mass="15216">MEHIAGSVSKGRAEVLGPRLAADVVAMAREGAGIRLDYSPPSLALLDRVIDGIRREGPPTEAVAPVLTGFGAYTGEVLHRSAGAVWTDFDEAQRATFGQPFGIRAADGRVWNPLGRAVRRYHDGPAHSLRLFYLAVVGRAQV</sequence>
<evidence type="ECO:0000313" key="1">
    <source>
        <dbReference type="EMBL" id="BBA98993.1"/>
    </source>
</evidence>
<dbReference type="RefSeq" id="WP_202235040.1">
    <property type="nucleotide sequence ID" value="NZ_AP018365.1"/>
</dbReference>
<organism evidence="1 2">
    <name type="scientific">Actinacidiphila reveromycinica</name>
    <dbReference type="NCBI Taxonomy" id="659352"/>
    <lineage>
        <taxon>Bacteria</taxon>
        <taxon>Bacillati</taxon>
        <taxon>Actinomycetota</taxon>
        <taxon>Actinomycetes</taxon>
        <taxon>Kitasatosporales</taxon>
        <taxon>Streptomycetaceae</taxon>
        <taxon>Actinacidiphila</taxon>
    </lineage>
</organism>